<dbReference type="EMBL" id="JACIJO010000002">
    <property type="protein sequence ID" value="MBB6326120.1"/>
    <property type="molecule type" value="Genomic_DNA"/>
</dbReference>
<reference evidence="1 2" key="1">
    <citation type="submission" date="2020-08" db="EMBL/GenBank/DDBJ databases">
        <title>Genomic Encyclopedia of Type Strains, Phase IV (KMG-IV): sequencing the most valuable type-strain genomes for metagenomic binning, comparative biology and taxonomic classification.</title>
        <authorList>
            <person name="Goeker M."/>
        </authorList>
    </citation>
    <scope>NUCLEOTIDE SEQUENCE [LARGE SCALE GENOMIC DNA]</scope>
    <source>
        <strain evidence="1 2">DSM 102044</strain>
    </source>
</reference>
<accession>A0A841MFK4</accession>
<dbReference type="AlphaFoldDB" id="A0A841MFK4"/>
<sequence>MYVDFNQMPDFARVWVYQADRTLTDQEAREIKNRLTAFCEGWNTHGNMMPTSFKLIDNQIILLAVDESRLGASGCSIDSSVRILRELESKLGINLTDQGKVSYKNEHKIQVSPALGIKSKVLSGEITVDTEVINPLIKEKSDLNQLWIPAKTSWLNKFFPN</sequence>
<organism evidence="1 2">
    <name type="scientific">Algoriphagus iocasae</name>
    <dbReference type="NCBI Taxonomy" id="1836499"/>
    <lineage>
        <taxon>Bacteria</taxon>
        <taxon>Pseudomonadati</taxon>
        <taxon>Bacteroidota</taxon>
        <taxon>Cytophagia</taxon>
        <taxon>Cytophagales</taxon>
        <taxon>Cyclobacteriaceae</taxon>
        <taxon>Algoriphagus</taxon>
    </lineage>
</organism>
<evidence type="ECO:0000313" key="2">
    <source>
        <dbReference type="Proteomes" id="UP000588604"/>
    </source>
</evidence>
<evidence type="ECO:0008006" key="3">
    <source>
        <dbReference type="Google" id="ProtNLM"/>
    </source>
</evidence>
<comment type="caution">
    <text evidence="1">The sequence shown here is derived from an EMBL/GenBank/DDBJ whole genome shotgun (WGS) entry which is preliminary data.</text>
</comment>
<dbReference type="RefSeq" id="WP_184494747.1">
    <property type="nucleotide sequence ID" value="NZ_JACIJO010000002.1"/>
</dbReference>
<name>A0A841MFK4_9BACT</name>
<proteinExistence type="predicted"/>
<dbReference type="Proteomes" id="UP000588604">
    <property type="component" value="Unassembled WGS sequence"/>
</dbReference>
<gene>
    <name evidence="1" type="ORF">FHS59_001748</name>
</gene>
<keyword evidence="2" id="KW-1185">Reference proteome</keyword>
<protein>
    <recommendedName>
        <fullName evidence="3">ABC transporter ATPase</fullName>
    </recommendedName>
</protein>
<evidence type="ECO:0000313" key="1">
    <source>
        <dbReference type="EMBL" id="MBB6326120.1"/>
    </source>
</evidence>